<keyword evidence="1" id="KW-0472">Membrane</keyword>
<gene>
    <name evidence="2" type="ORF">TTHERM_00354870</name>
</gene>
<keyword evidence="1 2" id="KW-0812">Transmembrane</keyword>
<dbReference type="EMBL" id="GG662749">
    <property type="protein sequence ID" value="EAR90140.1"/>
    <property type="molecule type" value="Genomic_DNA"/>
</dbReference>
<accession>Q22Y84</accession>
<dbReference type="OrthoDB" id="326577at2759"/>
<dbReference type="InParanoid" id="Q22Y84"/>
<feature type="transmembrane region" description="Helical" evidence="1">
    <location>
        <begin position="427"/>
        <end position="445"/>
    </location>
</feature>
<dbReference type="GeneID" id="7845887"/>
<evidence type="ECO:0000256" key="1">
    <source>
        <dbReference type="SAM" id="Phobius"/>
    </source>
</evidence>
<evidence type="ECO:0000313" key="2">
    <source>
        <dbReference type="EMBL" id="EAR90140.1"/>
    </source>
</evidence>
<feature type="transmembrane region" description="Helical" evidence="1">
    <location>
        <begin position="183"/>
        <end position="202"/>
    </location>
</feature>
<feature type="transmembrane region" description="Helical" evidence="1">
    <location>
        <begin position="288"/>
        <end position="308"/>
    </location>
</feature>
<dbReference type="HOGENOM" id="CLU_557253_0_0_1"/>
<reference evidence="3" key="1">
    <citation type="journal article" date="2006" name="PLoS Biol.">
        <title>Macronuclear genome sequence of the ciliate Tetrahymena thermophila, a model eukaryote.</title>
        <authorList>
            <person name="Eisen J.A."/>
            <person name="Coyne R.S."/>
            <person name="Wu M."/>
            <person name="Wu D."/>
            <person name="Thiagarajan M."/>
            <person name="Wortman J.R."/>
            <person name="Badger J.H."/>
            <person name="Ren Q."/>
            <person name="Amedeo P."/>
            <person name="Jones K.M."/>
            <person name="Tallon L.J."/>
            <person name="Delcher A.L."/>
            <person name="Salzberg S.L."/>
            <person name="Silva J.C."/>
            <person name="Haas B.J."/>
            <person name="Majoros W.H."/>
            <person name="Farzad M."/>
            <person name="Carlton J.M."/>
            <person name="Smith R.K. Jr."/>
            <person name="Garg J."/>
            <person name="Pearlman R.E."/>
            <person name="Karrer K.M."/>
            <person name="Sun L."/>
            <person name="Manning G."/>
            <person name="Elde N.C."/>
            <person name="Turkewitz A.P."/>
            <person name="Asai D.J."/>
            <person name="Wilkes D.E."/>
            <person name="Wang Y."/>
            <person name="Cai H."/>
            <person name="Collins K."/>
            <person name="Stewart B.A."/>
            <person name="Lee S.R."/>
            <person name="Wilamowska K."/>
            <person name="Weinberg Z."/>
            <person name="Ruzzo W.L."/>
            <person name="Wloga D."/>
            <person name="Gaertig J."/>
            <person name="Frankel J."/>
            <person name="Tsao C.-C."/>
            <person name="Gorovsky M.A."/>
            <person name="Keeling P.J."/>
            <person name="Waller R.F."/>
            <person name="Patron N.J."/>
            <person name="Cherry J.M."/>
            <person name="Stover N.A."/>
            <person name="Krieger C.J."/>
            <person name="del Toro C."/>
            <person name="Ryder H.F."/>
            <person name="Williamson S.C."/>
            <person name="Barbeau R.A."/>
            <person name="Hamilton E.P."/>
            <person name="Orias E."/>
        </authorList>
    </citation>
    <scope>NUCLEOTIDE SEQUENCE [LARGE SCALE GENOMIC DNA]</scope>
    <source>
        <strain evidence="3">SB210</strain>
    </source>
</reference>
<protein>
    <submittedName>
        <fullName evidence="2">Transmembrane protein, putative</fullName>
    </submittedName>
</protein>
<feature type="transmembrane region" description="Helical" evidence="1">
    <location>
        <begin position="118"/>
        <end position="140"/>
    </location>
</feature>
<keyword evidence="1" id="KW-1133">Transmembrane helix</keyword>
<name>Q22Y84_TETTS</name>
<keyword evidence="3" id="KW-1185">Reference proteome</keyword>
<dbReference type="KEGG" id="tet:TTHERM_00354870"/>
<feature type="transmembrane region" description="Helical" evidence="1">
    <location>
        <begin position="41"/>
        <end position="62"/>
    </location>
</feature>
<feature type="transmembrane region" description="Helical" evidence="1">
    <location>
        <begin position="389"/>
        <end position="407"/>
    </location>
</feature>
<feature type="transmembrane region" description="Helical" evidence="1">
    <location>
        <begin position="223"/>
        <end position="241"/>
    </location>
</feature>
<feature type="transmembrane region" description="Helical" evidence="1">
    <location>
        <begin position="147"/>
        <end position="163"/>
    </location>
</feature>
<feature type="transmembrane region" description="Helical" evidence="1">
    <location>
        <begin position="345"/>
        <end position="368"/>
    </location>
</feature>
<dbReference type="AlphaFoldDB" id="Q22Y84"/>
<sequence length="490" mass="57509">MEIPDVNRPKRPSDDQSNISMHQGSFYQSNDTQVNLYKKKLLRTVIGISVVILLIIIERIFYEVFLDNEVTLLHNIQNGLGLIEEITVKQENEAEITFWKFKAHWFWDMFGYLDLFKYNFLILTAFIGTMFVSIDSLIAVKVGYMGIYSNYLISCLEMVYGGPRPFWQSDTIGSPVCLNTYSHPSRSAFILYFLIFYTVFCFRRRVINRDMDDQSKISIKFKIFEIALSIFVLLLVFVKYIMGSDFIINILLAIMYFLIYYYSLKFMDSYIDSLIQKSTIQERSAKKYVFYWFLYLVLSETFATILYSSQDYYAPTDWITNFIQCSYANGTLNGDLPYDEILGPWFTFVQTSCLFALIGAVFGVAYTYRNTAKNYNWYRGALKNRIYRSLILILCMGPSIVLTVFQGDIVETNWVKQIGINEFFLSAFHYFFLYFFLFGVLPSIFKKIGLIEDIDEDGYNILQNHQQLSFIGNRSQFRTINDQRQENSQE</sequence>
<dbReference type="Proteomes" id="UP000009168">
    <property type="component" value="Unassembled WGS sequence"/>
</dbReference>
<organism evidence="2 3">
    <name type="scientific">Tetrahymena thermophila (strain SB210)</name>
    <dbReference type="NCBI Taxonomy" id="312017"/>
    <lineage>
        <taxon>Eukaryota</taxon>
        <taxon>Sar</taxon>
        <taxon>Alveolata</taxon>
        <taxon>Ciliophora</taxon>
        <taxon>Intramacronucleata</taxon>
        <taxon>Oligohymenophorea</taxon>
        <taxon>Hymenostomatida</taxon>
        <taxon>Tetrahymenina</taxon>
        <taxon>Tetrahymenidae</taxon>
        <taxon>Tetrahymena</taxon>
    </lineage>
</organism>
<proteinExistence type="predicted"/>
<dbReference type="RefSeq" id="XP_001010385.1">
    <property type="nucleotide sequence ID" value="XM_001010385.1"/>
</dbReference>
<evidence type="ECO:0000313" key="3">
    <source>
        <dbReference type="Proteomes" id="UP000009168"/>
    </source>
</evidence>
<feature type="transmembrane region" description="Helical" evidence="1">
    <location>
        <begin position="247"/>
        <end position="267"/>
    </location>
</feature>
<dbReference type="eggNOG" id="ENOG502SPBU">
    <property type="taxonomic scope" value="Eukaryota"/>
</dbReference>
<dbReference type="OMA" id="LFTIPGW"/>